<sequence>MIHNMQKETFRVLRSRRITAVKRQFRKSRRRGQIYDEICRAQLQEIKEQEGCTHLITDHGHFRLPIKVSDFPRFPKGEPCDLLLRKNAEIVGIRIGGFEFAHTEKSAKAEIEWLSEMRRNIIRTITPEALSLLRRHMK</sequence>
<dbReference type="EMBL" id="MHRX01000039">
    <property type="protein sequence ID" value="OHA32621.1"/>
    <property type="molecule type" value="Genomic_DNA"/>
</dbReference>
<accession>A0A1G2NBC1</accession>
<comment type="caution">
    <text evidence="1">The sequence shown here is derived from an EMBL/GenBank/DDBJ whole genome shotgun (WGS) entry which is preliminary data.</text>
</comment>
<name>A0A1G2NBC1_9BACT</name>
<evidence type="ECO:0000313" key="1">
    <source>
        <dbReference type="EMBL" id="OHA32621.1"/>
    </source>
</evidence>
<evidence type="ECO:0000313" key="2">
    <source>
        <dbReference type="Proteomes" id="UP000176221"/>
    </source>
</evidence>
<dbReference type="AlphaFoldDB" id="A0A1G2NBC1"/>
<dbReference type="Proteomes" id="UP000176221">
    <property type="component" value="Unassembled WGS sequence"/>
</dbReference>
<reference evidence="1 2" key="1">
    <citation type="journal article" date="2016" name="Nat. Commun.">
        <title>Thousands of microbial genomes shed light on interconnected biogeochemical processes in an aquifer system.</title>
        <authorList>
            <person name="Anantharaman K."/>
            <person name="Brown C.T."/>
            <person name="Hug L.A."/>
            <person name="Sharon I."/>
            <person name="Castelle C.J."/>
            <person name="Probst A.J."/>
            <person name="Thomas B.C."/>
            <person name="Singh A."/>
            <person name="Wilkins M.J."/>
            <person name="Karaoz U."/>
            <person name="Brodie E.L."/>
            <person name="Williams K.H."/>
            <person name="Hubbard S.S."/>
            <person name="Banfield J.F."/>
        </authorList>
    </citation>
    <scope>NUCLEOTIDE SEQUENCE [LARGE SCALE GENOMIC DNA]</scope>
</reference>
<gene>
    <name evidence="1" type="ORF">A2928_01820</name>
</gene>
<organism evidence="1 2">
    <name type="scientific">Candidatus Taylorbacteria bacterium RIFCSPLOWO2_01_FULL_45_15b</name>
    <dbReference type="NCBI Taxonomy" id="1802319"/>
    <lineage>
        <taxon>Bacteria</taxon>
        <taxon>Candidatus Tayloriibacteriota</taxon>
    </lineage>
</organism>
<proteinExistence type="predicted"/>
<protein>
    <submittedName>
        <fullName evidence="1">Uncharacterized protein</fullName>
    </submittedName>
</protein>